<keyword evidence="2" id="KW-1185">Reference proteome</keyword>
<evidence type="ECO:0000313" key="2">
    <source>
        <dbReference type="Proteomes" id="UP000596381"/>
    </source>
</evidence>
<accession>A0A7U0GB89</accession>
<dbReference type="Proteomes" id="UP000596381">
    <property type="component" value="Segment"/>
</dbReference>
<sequence length="814" mass="92821">MDTTQKLYLDSVINLAQTLTLKFPAAAAMRNNYLSQIGYTVDPDSPSTWAYYMNLAGLYHASDTPMTVVSLDTLETIDFTYDNLLLHRATRKAYSFGSSYYQNLLSRYPNQETLIRGILNPVSMDKILAADDWEILYYDSDEVESQEVYLIADLQVWINNFVQRWYMPLPARVQVQYPATFFGLLFTHLPGEIINIRNRYVRTPQVHSYHLWCYLGSHERLNQFKDYASLKQSLYLYRNIEYIEAHAGKTDTFVDLIANILTDRRIPLTAYEIQQDVTSVSENIYSAGTIAKVPQNTLAESVSGIQYITIEDALANEVNSAKDNADYLETQQTVVPDMVKNAITNVLPTKVLESVMVDQSDAMPRKLTDTLLTEWIYLASHGKYTANIILTDPVSQEAMSMSVKEALILWVYSVMQQFEVTLTDIPNLTAFFAQRIPTPTFSELRRATQKKYVTELGIQVAMTETTLVNSIISTEAFYSTAVAIQGNISAHRMMYTSMEDFYQRGEWEVLCRKFYCDELCVLIDTPTTYTEWFKEKNWKLSMTTPTEWSEFALSIFTVATGSDLRSTISISDIHTAMIGIMTQLSSYGVQYVHKTIAAPGIVLDNLAVRYGNVESKGYGKVQLPSRVEVINQKQRAKSSTDVPPFRSINLDLKQIYANYYYKLDWGIGFLCDTAIKTIHRIPIAEVRFKGSLTKDIELDVSNTALNGLWLYHVTYRPIEDIITTLALPGLWVYPPQVDDLLQTEVLVRNLNGLWVNKVQPDPALSLSNTVLDGLWVKDIPRVQLWQVMPDTLLGFAEPLRLNEYFPTDTLLTFE</sequence>
<name>A0A7U0GB89_9CAUD</name>
<reference evidence="1 2" key="1">
    <citation type="submission" date="2020-12" db="EMBL/GenBank/DDBJ databases">
        <title>Genomic characterization of four novel bacteriophages infecting Klebsiella pneumoniae.</title>
        <authorList>
            <person name="Estrada Bonilla B."/>
            <person name="Costa A.R."/>
            <person name="van Rossum T."/>
            <person name="Hagedoorn S."/>
            <person name="Wallinga H."/>
            <person name="Xiao M."/>
            <person name="Song W."/>
            <person name="Haas P.-J."/>
            <person name="Nobrega F.L."/>
            <person name="Brouns S.J.J."/>
        </authorList>
    </citation>
    <scope>NUCLEOTIDE SEQUENCE [LARGE SCALE GENOMIC DNA]</scope>
</reference>
<proteinExistence type="predicted"/>
<evidence type="ECO:0000313" key="1">
    <source>
        <dbReference type="EMBL" id="QQV92000.1"/>
    </source>
</evidence>
<gene>
    <name evidence="1" type="ORF">vBKpMFBKp24_367</name>
</gene>
<protein>
    <submittedName>
        <fullName evidence="1">Virion structural protein</fullName>
    </submittedName>
</protein>
<organism evidence="1 2">
    <name type="scientific">Klebsiella phage vB_KpM_FBKp24</name>
    <dbReference type="NCBI Taxonomy" id="2801834"/>
    <lineage>
        <taxon>Viruses</taxon>
        <taxon>Duplodnaviria</taxon>
        <taxon>Heunggongvirae</taxon>
        <taxon>Uroviricota</taxon>
        <taxon>Caudoviricetes</taxon>
        <taxon>Chimalliviridae</taxon>
        <taxon>Maaswegvirus</taxon>
        <taxon>Maaswegvirus Kp24</taxon>
    </lineage>
</organism>
<dbReference type="EMBL" id="MW394391">
    <property type="protein sequence ID" value="QQV92000.1"/>
    <property type="molecule type" value="Genomic_DNA"/>
</dbReference>